<feature type="region of interest" description="Disordered" evidence="1">
    <location>
        <begin position="1"/>
        <end position="46"/>
    </location>
</feature>
<dbReference type="EMBL" id="JDVG02000385">
    <property type="protein sequence ID" value="KFB72476.1"/>
    <property type="molecule type" value="Genomic_DNA"/>
</dbReference>
<dbReference type="AlphaFoldDB" id="A0A080LV51"/>
<comment type="caution">
    <text evidence="2">The sequence shown here is derived from an EMBL/GenBank/DDBJ whole genome shotgun (WGS) entry which is preliminary data.</text>
</comment>
<evidence type="ECO:0000313" key="3">
    <source>
        <dbReference type="Proteomes" id="UP000020077"/>
    </source>
</evidence>
<protein>
    <submittedName>
        <fullName evidence="2">Uncharacterized protein</fullName>
    </submittedName>
</protein>
<organism evidence="2 3">
    <name type="scientific">Candidatus Accumulibacter phosphatis</name>
    <dbReference type="NCBI Taxonomy" id="327160"/>
    <lineage>
        <taxon>Bacteria</taxon>
        <taxon>Pseudomonadati</taxon>
        <taxon>Pseudomonadota</taxon>
        <taxon>Betaproteobacteria</taxon>
        <taxon>Candidatus Accumulibacter</taxon>
    </lineage>
</organism>
<proteinExistence type="predicted"/>
<name>A0A080LV51_9PROT</name>
<evidence type="ECO:0000256" key="1">
    <source>
        <dbReference type="SAM" id="MobiDB-lite"/>
    </source>
</evidence>
<accession>A0A080LV51</accession>
<sequence>MRCQTVIDLAADDAGPDAHRGGVRPDFTGGEGFTDEHQDTVGDRLS</sequence>
<dbReference type="Proteomes" id="UP000020077">
    <property type="component" value="Unassembled WGS sequence"/>
</dbReference>
<feature type="compositionally biased region" description="Basic and acidic residues" evidence="1">
    <location>
        <begin position="34"/>
        <end position="46"/>
    </location>
</feature>
<reference evidence="2 3" key="1">
    <citation type="submission" date="2014-02" db="EMBL/GenBank/DDBJ databases">
        <title>Expanding our view of genomic diversity in Candidatus Accumulibacter clades.</title>
        <authorList>
            <person name="Skennerton C.T."/>
            <person name="Barr J.J."/>
            <person name="Slater F.R."/>
            <person name="Bond P.L."/>
            <person name="Tyson G.W."/>
        </authorList>
    </citation>
    <scope>NUCLEOTIDE SEQUENCE [LARGE SCALE GENOMIC DNA]</scope>
    <source>
        <strain evidence="3">BA-91</strain>
    </source>
</reference>
<gene>
    <name evidence="2" type="ORF">AW09_002340</name>
</gene>
<evidence type="ECO:0000313" key="2">
    <source>
        <dbReference type="EMBL" id="KFB72476.1"/>
    </source>
</evidence>